<evidence type="ECO:0000313" key="1">
    <source>
        <dbReference type="EMBL" id="KAE8241958.1"/>
    </source>
</evidence>
<protein>
    <submittedName>
        <fullName evidence="1">Uncharacterized protein</fullName>
    </submittedName>
</protein>
<organism evidence="1 2">
    <name type="scientific">Tilletia controversa</name>
    <name type="common">dwarf bunt fungus</name>
    <dbReference type="NCBI Taxonomy" id="13291"/>
    <lineage>
        <taxon>Eukaryota</taxon>
        <taxon>Fungi</taxon>
        <taxon>Dikarya</taxon>
        <taxon>Basidiomycota</taxon>
        <taxon>Ustilaginomycotina</taxon>
        <taxon>Exobasidiomycetes</taxon>
        <taxon>Tilletiales</taxon>
        <taxon>Tilletiaceae</taxon>
        <taxon>Tilletia</taxon>
    </lineage>
</organism>
<accession>A0A8X7MM88</accession>
<dbReference type="EMBL" id="LWDE02001255">
    <property type="protein sequence ID" value="KAE8241958.1"/>
    <property type="molecule type" value="Genomic_DNA"/>
</dbReference>
<dbReference type="AlphaFoldDB" id="A0A8X7MM88"/>
<proteinExistence type="predicted"/>
<reference evidence="1" key="1">
    <citation type="submission" date="2016-04" db="EMBL/GenBank/DDBJ databases">
        <authorList>
            <person name="Nguyen H.D."/>
            <person name="Samba Siva P."/>
            <person name="Cullis J."/>
            <person name="Levesque C.A."/>
            <person name="Hambleton S."/>
        </authorList>
    </citation>
    <scope>NUCLEOTIDE SEQUENCE</scope>
    <source>
        <strain evidence="1">DAOMC 236426</strain>
    </source>
</reference>
<dbReference type="GO" id="GO:0019211">
    <property type="term" value="F:phosphatase activator activity"/>
    <property type="evidence" value="ECO:0007669"/>
    <property type="project" value="InterPro"/>
</dbReference>
<dbReference type="Proteomes" id="UP000077684">
    <property type="component" value="Unassembled WGS sequence"/>
</dbReference>
<evidence type="ECO:0000313" key="2">
    <source>
        <dbReference type="Proteomes" id="UP000077684"/>
    </source>
</evidence>
<reference evidence="1" key="2">
    <citation type="journal article" date="2019" name="IMA Fungus">
        <title>Genome sequencing and comparison of five Tilletia species to identify candidate genes for the detection of regulated species infecting wheat.</title>
        <authorList>
            <person name="Nguyen H.D.T."/>
            <person name="Sultana T."/>
            <person name="Kesanakurti P."/>
            <person name="Hambleton S."/>
        </authorList>
    </citation>
    <scope>NUCLEOTIDE SEQUENCE</scope>
    <source>
        <strain evidence="1">DAOMC 236426</strain>
    </source>
</reference>
<dbReference type="SUPFAM" id="SSF140984">
    <property type="entry name" value="PTPA-like"/>
    <property type="match status" value="1"/>
</dbReference>
<name>A0A8X7MM88_9BASI</name>
<keyword evidence="2" id="KW-1185">Reference proteome</keyword>
<gene>
    <name evidence="1" type="ORF">A4X06_0g7334</name>
</gene>
<sequence length="176" mass="20975">MGQAQTFARTSRHLYREDISQHDRFMVFFRHKSHHFQRITDDSCLDVLAFSPFEIGTSAWRSEPRNCTRSCFRLTYTPFIVELQSPFFSFLGKFTCYDYESGHKISISIWLRFFYRPNFFITYDETSSQNVHDYAANHRREETEEIIALLVVPTYLSDIYALQYQYSLELVGFYGV</sequence>
<dbReference type="InterPro" id="IPR037218">
    <property type="entry name" value="PTPA_sf"/>
</dbReference>
<comment type="caution">
    <text evidence="1">The sequence shown here is derived from an EMBL/GenBank/DDBJ whole genome shotgun (WGS) entry which is preliminary data.</text>
</comment>